<comment type="caution">
    <text evidence="9">The sequence shown here is derived from an EMBL/GenBank/DDBJ whole genome shotgun (WGS) entry which is preliminary data.</text>
</comment>
<feature type="compositionally biased region" description="Basic and acidic residues" evidence="7">
    <location>
        <begin position="624"/>
        <end position="636"/>
    </location>
</feature>
<dbReference type="OMA" id="VSLWYWY"/>
<sequence>MLQLMHFRAPTCLPIQNVPTMKPPELSLDSPKDRFERLESRINELEALLQEKEHSSSSRSQSVSLNGFQGASAFLTDLLGNGKAHDEPFSLDEHSDVSRLRSGSSLESLAEASALGMNMSNHSLFGDPLTLSDLPPSDTGMQLISPAWPKNLPTNPFLRHLVEAFFTFTPSATRMFHVPTFLASLTLPPGHPKFPMPAILHAMCALGSMYTASVNPTPTPLDLPSYCPDGGPALLYHETGSFGDQQIKAAKEAMETAMRMTADLFAVLQAHIIVSLWYWYNARWSEACLAFATSLRYAVPCGLNVCPPFDSISSSDMTRSSIIPPAVNVIEDETRRNTFWVAYMMERHFAAVNNFAMMLDDEDIAQMLPVRGSDFENGLLVPPSERQWSFQPDVITTHLEDKTDSFVLHVKATLLLSKVKVFNGRYKVQRHLGNPAMQPNSNCTPEMPGPNWVQAVPAFVELDRLISSYRQSLPTKLRDPLYTGVLDVELFTALSTVHLVLIRFLKAAIDADSEDHIKILKTEVDFIRSVITGIGASVPHARNEVLKEIHKELNVENVEKILQETAEAREYQREINEMLAGSLTLEEEEAVQAELRELQLETLGVSEERPIQLPSAPTEVPAEPAREPETERRTQEQGRVPVAA</sequence>
<evidence type="ECO:0000256" key="7">
    <source>
        <dbReference type="SAM" id="MobiDB-lite"/>
    </source>
</evidence>
<comment type="subcellular location">
    <subcellularLocation>
        <location evidence="1">Nucleus</location>
    </subcellularLocation>
</comment>
<evidence type="ECO:0000256" key="1">
    <source>
        <dbReference type="ARBA" id="ARBA00004123"/>
    </source>
</evidence>
<dbReference type="GO" id="GO:0006351">
    <property type="term" value="P:DNA-templated transcription"/>
    <property type="evidence" value="ECO:0007669"/>
    <property type="project" value="InterPro"/>
</dbReference>
<dbReference type="InterPro" id="IPR007219">
    <property type="entry name" value="XnlR_reg_dom"/>
</dbReference>
<dbReference type="STRING" id="5643.A0A060SH36"/>
<dbReference type="CDD" id="cd12148">
    <property type="entry name" value="fungal_TF_MHR"/>
    <property type="match status" value="1"/>
</dbReference>
<keyword evidence="4" id="KW-0804">Transcription</keyword>
<dbReference type="Pfam" id="PF04082">
    <property type="entry name" value="Fungal_trans"/>
    <property type="match status" value="1"/>
</dbReference>
<evidence type="ECO:0000256" key="5">
    <source>
        <dbReference type="ARBA" id="ARBA00023242"/>
    </source>
</evidence>
<dbReference type="Proteomes" id="UP000029665">
    <property type="component" value="Unassembled WGS sequence"/>
</dbReference>
<dbReference type="GO" id="GO:0003677">
    <property type="term" value="F:DNA binding"/>
    <property type="evidence" value="ECO:0007669"/>
    <property type="project" value="InterPro"/>
</dbReference>
<dbReference type="Pfam" id="PF03357">
    <property type="entry name" value="Snf7"/>
    <property type="match status" value="1"/>
</dbReference>
<dbReference type="AlphaFoldDB" id="A0A060SH36"/>
<proteinExistence type="predicted"/>
<dbReference type="GO" id="GO:0007034">
    <property type="term" value="P:vacuolar transport"/>
    <property type="evidence" value="ECO:0007669"/>
    <property type="project" value="InterPro"/>
</dbReference>
<name>A0A060SH36_PYCCI</name>
<feature type="domain" description="Xylanolytic transcriptional activator regulatory" evidence="8">
    <location>
        <begin position="164"/>
        <end position="380"/>
    </location>
</feature>
<evidence type="ECO:0000259" key="8">
    <source>
        <dbReference type="Pfam" id="PF04082"/>
    </source>
</evidence>
<dbReference type="GO" id="GO:0008270">
    <property type="term" value="F:zinc ion binding"/>
    <property type="evidence" value="ECO:0007669"/>
    <property type="project" value="InterPro"/>
</dbReference>
<evidence type="ECO:0000256" key="3">
    <source>
        <dbReference type="ARBA" id="ARBA00023015"/>
    </source>
</evidence>
<dbReference type="GO" id="GO:0005634">
    <property type="term" value="C:nucleus"/>
    <property type="evidence" value="ECO:0007669"/>
    <property type="project" value="UniProtKB-SubCell"/>
</dbReference>
<keyword evidence="6" id="KW-0175">Coiled coil</keyword>
<evidence type="ECO:0000256" key="2">
    <source>
        <dbReference type="ARBA" id="ARBA00022723"/>
    </source>
</evidence>
<dbReference type="HOGENOM" id="CLU_009416_0_0_1"/>
<accession>A0A060SH36</accession>
<dbReference type="EMBL" id="CCBP010000121">
    <property type="protein sequence ID" value="CDO73516.1"/>
    <property type="molecule type" value="Genomic_DNA"/>
</dbReference>
<dbReference type="PANTHER" id="PTHR47338">
    <property type="entry name" value="ZN(II)2CYS6 TRANSCRIPTION FACTOR (EUROFUNG)-RELATED"/>
    <property type="match status" value="1"/>
</dbReference>
<evidence type="ECO:0000256" key="4">
    <source>
        <dbReference type="ARBA" id="ARBA00023163"/>
    </source>
</evidence>
<feature type="coiled-coil region" evidence="6">
    <location>
        <begin position="28"/>
        <end position="55"/>
    </location>
</feature>
<organism evidence="9 10">
    <name type="scientific">Pycnoporus cinnabarinus</name>
    <name type="common">Cinnabar-red polypore</name>
    <name type="synonym">Trametes cinnabarina</name>
    <dbReference type="NCBI Taxonomy" id="5643"/>
    <lineage>
        <taxon>Eukaryota</taxon>
        <taxon>Fungi</taxon>
        <taxon>Dikarya</taxon>
        <taxon>Basidiomycota</taxon>
        <taxon>Agaricomycotina</taxon>
        <taxon>Agaricomycetes</taxon>
        <taxon>Polyporales</taxon>
        <taxon>Polyporaceae</taxon>
        <taxon>Trametes</taxon>
    </lineage>
</organism>
<protein>
    <recommendedName>
        <fullName evidence="8">Xylanolytic transcriptional activator regulatory domain-containing protein</fullName>
    </recommendedName>
</protein>
<dbReference type="CDD" id="cd22249">
    <property type="entry name" value="UDM1_RNF168_RNF169-like"/>
    <property type="match status" value="1"/>
</dbReference>
<gene>
    <name evidence="9" type="ORF">BN946_scf185013.g151</name>
</gene>
<reference evidence="9" key="1">
    <citation type="submission" date="2014-01" db="EMBL/GenBank/DDBJ databases">
        <title>The genome of the white-rot fungus Pycnoporus cinnabarinus: a basidiomycete model with a versatile arsenal for lignocellulosic biomass breakdown.</title>
        <authorList>
            <person name="Levasseur A."/>
            <person name="Lomascolo A."/>
            <person name="Ruiz-Duenas F.J."/>
            <person name="Uzan E."/>
            <person name="Piumi F."/>
            <person name="Kues U."/>
            <person name="Ram A.F.J."/>
            <person name="Murat C."/>
            <person name="Haon M."/>
            <person name="Benoit I."/>
            <person name="Arfi Y."/>
            <person name="Chevret D."/>
            <person name="Drula E."/>
            <person name="Kwon M.J."/>
            <person name="Gouret P."/>
            <person name="Lesage-Meessen L."/>
            <person name="Lombard V."/>
            <person name="Mariette J."/>
            <person name="Noirot C."/>
            <person name="Park J."/>
            <person name="Patyshakuliyeva A."/>
            <person name="Wieneger R.A.B."/>
            <person name="Wosten H.A.B."/>
            <person name="Martin F."/>
            <person name="Coutinho P.M."/>
            <person name="de Vries R."/>
            <person name="Martinez A.T."/>
            <person name="Klopp C."/>
            <person name="Pontarotti P."/>
            <person name="Henrissat B."/>
            <person name="Record E."/>
        </authorList>
    </citation>
    <scope>NUCLEOTIDE SEQUENCE [LARGE SCALE GENOMIC DNA]</scope>
    <source>
        <strain evidence="9">BRFM137</strain>
    </source>
</reference>
<keyword evidence="2" id="KW-0479">Metal-binding</keyword>
<feature type="region of interest" description="Disordered" evidence="7">
    <location>
        <begin position="606"/>
        <end position="644"/>
    </location>
</feature>
<keyword evidence="10" id="KW-1185">Reference proteome</keyword>
<keyword evidence="5" id="KW-0539">Nucleus</keyword>
<keyword evidence="3" id="KW-0805">Transcription regulation</keyword>
<evidence type="ECO:0000256" key="6">
    <source>
        <dbReference type="SAM" id="Coils"/>
    </source>
</evidence>
<dbReference type="OrthoDB" id="39175at2759"/>
<dbReference type="InterPro" id="IPR005024">
    <property type="entry name" value="Snf7_fam"/>
</dbReference>
<evidence type="ECO:0000313" key="9">
    <source>
        <dbReference type="EMBL" id="CDO73516.1"/>
    </source>
</evidence>
<dbReference type="PANTHER" id="PTHR47338:SF29">
    <property type="entry name" value="ZN(2)-C6 FUNGAL-TYPE DOMAIN-CONTAINING PROTEIN"/>
    <property type="match status" value="1"/>
</dbReference>
<dbReference type="GO" id="GO:0000981">
    <property type="term" value="F:DNA-binding transcription factor activity, RNA polymerase II-specific"/>
    <property type="evidence" value="ECO:0007669"/>
    <property type="project" value="InterPro"/>
</dbReference>
<evidence type="ECO:0000313" key="10">
    <source>
        <dbReference type="Proteomes" id="UP000029665"/>
    </source>
</evidence>
<dbReference type="InterPro" id="IPR050815">
    <property type="entry name" value="TF_fung"/>
</dbReference>